<dbReference type="AlphaFoldDB" id="A0A822YEB8"/>
<evidence type="ECO:0000313" key="2">
    <source>
        <dbReference type="Proteomes" id="UP000607653"/>
    </source>
</evidence>
<protein>
    <submittedName>
        <fullName evidence="1">Uncharacterized protein</fullName>
    </submittedName>
</protein>
<proteinExistence type="predicted"/>
<dbReference type="EMBL" id="DUZY01000002">
    <property type="protein sequence ID" value="DAD29386.1"/>
    <property type="molecule type" value="Genomic_DNA"/>
</dbReference>
<organism evidence="1 2">
    <name type="scientific">Nelumbo nucifera</name>
    <name type="common">Sacred lotus</name>
    <dbReference type="NCBI Taxonomy" id="4432"/>
    <lineage>
        <taxon>Eukaryota</taxon>
        <taxon>Viridiplantae</taxon>
        <taxon>Streptophyta</taxon>
        <taxon>Embryophyta</taxon>
        <taxon>Tracheophyta</taxon>
        <taxon>Spermatophyta</taxon>
        <taxon>Magnoliopsida</taxon>
        <taxon>Proteales</taxon>
        <taxon>Nelumbonaceae</taxon>
        <taxon>Nelumbo</taxon>
    </lineage>
</organism>
<gene>
    <name evidence="1" type="ORF">HUJ06_030854</name>
</gene>
<evidence type="ECO:0000313" key="1">
    <source>
        <dbReference type="EMBL" id="DAD29386.1"/>
    </source>
</evidence>
<sequence length="39" mass="4729">MYMKYTEIRKRNICHTKPGNYVVEDPLNSGIFKYNFLPF</sequence>
<reference evidence="1 2" key="1">
    <citation type="journal article" date="2020" name="Mol. Biol. Evol.">
        <title>Distinct Expression and Methylation Patterns for Genes with Different Fates following a Single Whole-Genome Duplication in Flowering Plants.</title>
        <authorList>
            <person name="Shi T."/>
            <person name="Rahmani R.S."/>
            <person name="Gugger P.F."/>
            <person name="Wang M."/>
            <person name="Li H."/>
            <person name="Zhang Y."/>
            <person name="Li Z."/>
            <person name="Wang Q."/>
            <person name="Van de Peer Y."/>
            <person name="Marchal K."/>
            <person name="Chen J."/>
        </authorList>
    </citation>
    <scope>NUCLEOTIDE SEQUENCE [LARGE SCALE GENOMIC DNA]</scope>
    <source>
        <tissue evidence="1">Leaf</tissue>
    </source>
</reference>
<keyword evidence="2" id="KW-1185">Reference proteome</keyword>
<name>A0A822YEB8_NELNU</name>
<accession>A0A822YEB8</accession>
<dbReference type="Proteomes" id="UP000607653">
    <property type="component" value="Unassembled WGS sequence"/>
</dbReference>
<comment type="caution">
    <text evidence="1">The sequence shown here is derived from an EMBL/GenBank/DDBJ whole genome shotgun (WGS) entry which is preliminary data.</text>
</comment>